<evidence type="ECO:0000313" key="2">
    <source>
        <dbReference type="Proteomes" id="UP000001055"/>
    </source>
</evidence>
<organism evidence="1 2">
    <name type="scientific">Phaeosphaeria nodorum (strain SN15 / ATCC MYA-4574 / FGSC 10173)</name>
    <name type="common">Glume blotch fungus</name>
    <name type="synonym">Parastagonospora nodorum</name>
    <dbReference type="NCBI Taxonomy" id="321614"/>
    <lineage>
        <taxon>Eukaryota</taxon>
        <taxon>Fungi</taxon>
        <taxon>Dikarya</taxon>
        <taxon>Ascomycota</taxon>
        <taxon>Pezizomycotina</taxon>
        <taxon>Dothideomycetes</taxon>
        <taxon>Pleosporomycetidae</taxon>
        <taxon>Pleosporales</taxon>
        <taxon>Pleosporineae</taxon>
        <taxon>Phaeosphaeriaceae</taxon>
        <taxon>Parastagonospora</taxon>
    </lineage>
</organism>
<sequence>MGVGDAIEWELHKRPSALMQASEMAQGPDRWPAGAAMYPSMDMSAYGTFDTWL</sequence>
<dbReference type="Proteomes" id="UP000001055">
    <property type="component" value="Unassembled WGS sequence"/>
</dbReference>
<name>Q0UCW4_PHANO</name>
<dbReference type="EMBL" id="CH445341">
    <property type="protein sequence ID" value="EAT81794.1"/>
    <property type="molecule type" value="Genomic_DNA"/>
</dbReference>
<reference evidence="2" key="1">
    <citation type="journal article" date="2007" name="Plant Cell">
        <title>Dothideomycete-plant interactions illuminated by genome sequencing and EST analysis of the wheat pathogen Stagonospora nodorum.</title>
        <authorList>
            <person name="Hane J.K."/>
            <person name="Lowe R.G."/>
            <person name="Solomon P.S."/>
            <person name="Tan K.C."/>
            <person name="Schoch C.L."/>
            <person name="Spatafora J.W."/>
            <person name="Crous P.W."/>
            <person name="Kodira C."/>
            <person name="Birren B.W."/>
            <person name="Galagan J.E."/>
            <person name="Torriani S.F."/>
            <person name="McDonald B.A."/>
            <person name="Oliver R.P."/>
        </authorList>
    </citation>
    <scope>NUCLEOTIDE SEQUENCE [LARGE SCALE GENOMIC DNA]</scope>
    <source>
        <strain evidence="2">SN15 / ATCC MYA-4574 / FGSC 10173</strain>
    </source>
</reference>
<dbReference type="AlphaFoldDB" id="Q0UCW4"/>
<dbReference type="InParanoid" id="Q0UCW4"/>
<protein>
    <submittedName>
        <fullName evidence="1">Uncharacterized protein</fullName>
    </submittedName>
</protein>
<gene>
    <name evidence="1" type="ORF">SNOG_10400</name>
</gene>
<dbReference type="GeneID" id="5977578"/>
<dbReference type="RefSeq" id="XP_001800671.1">
    <property type="nucleotide sequence ID" value="XM_001800619.1"/>
</dbReference>
<proteinExistence type="predicted"/>
<dbReference type="HOGENOM" id="CLU_3069455_0_0_1"/>
<accession>Q0UCW4</accession>
<evidence type="ECO:0000313" key="1">
    <source>
        <dbReference type="EMBL" id="EAT81794.1"/>
    </source>
</evidence>
<dbReference type="KEGG" id="pno:SNOG_10400"/>